<dbReference type="EMBL" id="ASHM01047214">
    <property type="protein sequence ID" value="PNX84788.1"/>
    <property type="molecule type" value="Genomic_DNA"/>
</dbReference>
<comment type="caution">
    <text evidence="1">The sequence shown here is derived from an EMBL/GenBank/DDBJ whole genome shotgun (WGS) entry which is preliminary data.</text>
</comment>
<gene>
    <name evidence="1" type="ORF">L195_g040851</name>
</gene>
<reference evidence="1 2" key="2">
    <citation type="journal article" date="2017" name="Front. Plant Sci.">
        <title>Gene Classification and Mining of Molecular Markers Useful in Red Clover (Trifolium pratense) Breeding.</title>
        <authorList>
            <person name="Istvanek J."/>
            <person name="Dluhosova J."/>
            <person name="Dluhos P."/>
            <person name="Patkova L."/>
            <person name="Nedelnik J."/>
            <person name="Repkova J."/>
        </authorList>
    </citation>
    <scope>NUCLEOTIDE SEQUENCE [LARGE SCALE GENOMIC DNA]</scope>
    <source>
        <strain evidence="2">cv. Tatra</strain>
        <tissue evidence="1">Young leaves</tissue>
    </source>
</reference>
<feature type="non-terminal residue" evidence="1">
    <location>
        <position position="1"/>
    </location>
</feature>
<accession>A0A2K3M1X8</accession>
<sequence>SSSPTPPPLPPDNNDIVIRKSTRLRSQPSHLNDYVCNLSDAHSKSSSQIMLYPISHFHSCVNLSTSHTKFVLSVNNDIEPSTYKQASLQDCWVQAMNAELHALQHNKTWILVDAPPNRYIARLVAKGYTQVEGIDFYETFSPVAKISPLEAECEICHRIGAANWAPTSHISEEVQSKKPFPLSFNYKLFAGTHVPDIVINNRNEQDGAGISDSLPKATMSEVLAELMEVSKALAEALYMLRICVSVITT</sequence>
<organism evidence="1 2">
    <name type="scientific">Trifolium pratense</name>
    <name type="common">Red clover</name>
    <dbReference type="NCBI Taxonomy" id="57577"/>
    <lineage>
        <taxon>Eukaryota</taxon>
        <taxon>Viridiplantae</taxon>
        <taxon>Streptophyta</taxon>
        <taxon>Embryophyta</taxon>
        <taxon>Tracheophyta</taxon>
        <taxon>Spermatophyta</taxon>
        <taxon>Magnoliopsida</taxon>
        <taxon>eudicotyledons</taxon>
        <taxon>Gunneridae</taxon>
        <taxon>Pentapetalae</taxon>
        <taxon>rosids</taxon>
        <taxon>fabids</taxon>
        <taxon>Fabales</taxon>
        <taxon>Fabaceae</taxon>
        <taxon>Papilionoideae</taxon>
        <taxon>50 kb inversion clade</taxon>
        <taxon>NPAAA clade</taxon>
        <taxon>Hologalegina</taxon>
        <taxon>IRL clade</taxon>
        <taxon>Trifolieae</taxon>
        <taxon>Trifolium</taxon>
    </lineage>
</organism>
<name>A0A2K3M1X8_TRIPR</name>
<dbReference type="Proteomes" id="UP000236291">
    <property type="component" value="Unassembled WGS sequence"/>
</dbReference>
<protein>
    <submittedName>
        <fullName evidence="1">Retrovirus-related Pol polyprotein from transposon TNT 1-94</fullName>
    </submittedName>
</protein>
<reference evidence="1 2" key="1">
    <citation type="journal article" date="2014" name="Am. J. Bot.">
        <title>Genome assembly and annotation for red clover (Trifolium pratense; Fabaceae).</title>
        <authorList>
            <person name="Istvanek J."/>
            <person name="Jaros M."/>
            <person name="Krenek A."/>
            <person name="Repkova J."/>
        </authorList>
    </citation>
    <scope>NUCLEOTIDE SEQUENCE [LARGE SCALE GENOMIC DNA]</scope>
    <source>
        <strain evidence="2">cv. Tatra</strain>
        <tissue evidence="1">Young leaves</tissue>
    </source>
</reference>
<evidence type="ECO:0000313" key="1">
    <source>
        <dbReference type="EMBL" id="PNX84788.1"/>
    </source>
</evidence>
<dbReference type="AlphaFoldDB" id="A0A2K3M1X8"/>
<dbReference type="STRING" id="57577.A0A2K3M1X8"/>
<evidence type="ECO:0000313" key="2">
    <source>
        <dbReference type="Proteomes" id="UP000236291"/>
    </source>
</evidence>
<proteinExistence type="predicted"/>